<accession>A0A2H0UFU5</accession>
<dbReference type="Gene3D" id="3.40.50.2000">
    <property type="entry name" value="Glycogen Phosphorylase B"/>
    <property type="match status" value="2"/>
</dbReference>
<name>A0A2H0UFU5_9BACT</name>
<evidence type="ECO:0000256" key="2">
    <source>
        <dbReference type="ARBA" id="ARBA00022679"/>
    </source>
</evidence>
<evidence type="ECO:0000259" key="3">
    <source>
        <dbReference type="Pfam" id="PF00534"/>
    </source>
</evidence>
<dbReference type="PANTHER" id="PTHR12526">
    <property type="entry name" value="GLYCOSYLTRANSFERASE"/>
    <property type="match status" value="1"/>
</dbReference>
<proteinExistence type="predicted"/>
<evidence type="ECO:0000259" key="4">
    <source>
        <dbReference type="Pfam" id="PF13439"/>
    </source>
</evidence>
<dbReference type="InterPro" id="IPR028098">
    <property type="entry name" value="Glyco_trans_4-like_N"/>
</dbReference>
<reference evidence="6" key="1">
    <citation type="submission" date="2017-09" db="EMBL/GenBank/DDBJ databases">
        <title>Depth-based differentiation of microbial function through sediment-hosted aquifers and enrichment of novel symbionts in the deep terrestrial subsurface.</title>
        <authorList>
            <person name="Probst A.J."/>
            <person name="Ladd B."/>
            <person name="Jarett J.K."/>
            <person name="Geller-Mcgrath D.E."/>
            <person name="Sieber C.M.K."/>
            <person name="Emerson J.B."/>
            <person name="Anantharaman K."/>
            <person name="Thomas B.C."/>
            <person name="Malmstrom R."/>
            <person name="Stieglmeier M."/>
            <person name="Klingl A."/>
            <person name="Woyke T."/>
            <person name="Ryan C.M."/>
            <person name="Banfield J.F."/>
        </authorList>
    </citation>
    <scope>NUCLEOTIDE SEQUENCE [LARGE SCALE GENOMIC DNA]</scope>
</reference>
<dbReference type="SUPFAM" id="SSF53756">
    <property type="entry name" value="UDP-Glycosyltransferase/glycogen phosphorylase"/>
    <property type="match status" value="1"/>
</dbReference>
<dbReference type="Pfam" id="PF13439">
    <property type="entry name" value="Glyco_transf_4"/>
    <property type="match status" value="1"/>
</dbReference>
<dbReference type="GO" id="GO:0016757">
    <property type="term" value="F:glycosyltransferase activity"/>
    <property type="evidence" value="ECO:0007669"/>
    <property type="project" value="UniProtKB-KW"/>
</dbReference>
<dbReference type="Pfam" id="PF00534">
    <property type="entry name" value="Glycos_transf_1"/>
    <property type="match status" value="1"/>
</dbReference>
<protein>
    <recommendedName>
        <fullName evidence="7">Glycosyl transferase family 1 domain-containing protein</fullName>
    </recommendedName>
</protein>
<dbReference type="Proteomes" id="UP000229344">
    <property type="component" value="Unassembled WGS sequence"/>
</dbReference>
<keyword evidence="2" id="KW-0808">Transferase</keyword>
<evidence type="ECO:0000256" key="1">
    <source>
        <dbReference type="ARBA" id="ARBA00022676"/>
    </source>
</evidence>
<feature type="domain" description="Glycosyltransferase subfamily 4-like N-terminal" evidence="4">
    <location>
        <begin position="14"/>
        <end position="184"/>
    </location>
</feature>
<keyword evidence="1" id="KW-0328">Glycosyltransferase</keyword>
<dbReference type="CDD" id="cd03801">
    <property type="entry name" value="GT4_PimA-like"/>
    <property type="match status" value="1"/>
</dbReference>
<dbReference type="AlphaFoldDB" id="A0A2H0UFU5"/>
<evidence type="ECO:0000313" key="5">
    <source>
        <dbReference type="EMBL" id="PIR84675.1"/>
    </source>
</evidence>
<dbReference type="InterPro" id="IPR001296">
    <property type="entry name" value="Glyco_trans_1"/>
</dbReference>
<organism evidence="5 6">
    <name type="scientific">Candidatus Kaiserbacteria bacterium CG10_big_fil_rev_8_21_14_0_10_47_16</name>
    <dbReference type="NCBI Taxonomy" id="1974608"/>
    <lineage>
        <taxon>Bacteria</taxon>
        <taxon>Candidatus Kaiseribacteriota</taxon>
    </lineage>
</organism>
<dbReference type="EMBL" id="PFBI01000005">
    <property type="protein sequence ID" value="PIR84675.1"/>
    <property type="molecule type" value="Genomic_DNA"/>
</dbReference>
<gene>
    <name evidence="5" type="ORF">COU16_01395</name>
</gene>
<comment type="caution">
    <text evidence="5">The sequence shown here is derived from an EMBL/GenBank/DDBJ whole genome shotgun (WGS) entry which is preliminary data.</text>
</comment>
<evidence type="ECO:0000313" key="6">
    <source>
        <dbReference type="Proteomes" id="UP000229344"/>
    </source>
</evidence>
<evidence type="ECO:0008006" key="7">
    <source>
        <dbReference type="Google" id="ProtNLM"/>
    </source>
</evidence>
<dbReference type="PANTHER" id="PTHR12526:SF510">
    <property type="entry name" value="D-INOSITOL 3-PHOSPHATE GLYCOSYLTRANSFERASE"/>
    <property type="match status" value="1"/>
</dbReference>
<sequence>MRIVLATPIYPPAVGGPAEYAATLPKQLVGLHEVVVVAYTNEPSSTDDRLIAVRTDRLLPIRLVQFFFALWGVSKEADVLYAQNAVAAGLPAVLVGILRSKRVVIKFVGDEAWERAAGSGRTTKRLPEFLQNPDGGIRTTIFMAIQKFVLRHADVVTTPSAYLGECIVHAYRLPRDHVVTNYNAAAPHTPLIIPLRKKHQLATAVRLVNWKGVDGIIQAVALLTKDYPDISLMIAGDGPERARLETLVSSLEIRPQVTFLGSIPQKDAEQLFAESSITVLNSTYEGLPFGVLMSFAVGTPVIATNIPGTDEVVHDGKTGLLIPTENPAELARAIAGLFEDETLRTTLTSGGTALLNADFSWEAHIKKLRHLLYGI</sequence>
<feature type="domain" description="Glycosyl transferase family 1" evidence="3">
    <location>
        <begin position="198"/>
        <end position="348"/>
    </location>
</feature>